<evidence type="ECO:0000256" key="5">
    <source>
        <dbReference type="ARBA" id="ARBA00023125"/>
    </source>
</evidence>
<dbReference type="RefSeq" id="WP_069194885.1">
    <property type="nucleotide sequence ID" value="NZ_RLII01000011.1"/>
</dbReference>
<evidence type="ECO:0000259" key="11">
    <source>
        <dbReference type="PROSITE" id="PS51755"/>
    </source>
</evidence>
<feature type="modified residue" description="4-aspartylphosphate" evidence="8">
    <location>
        <position position="56"/>
    </location>
</feature>
<dbReference type="GO" id="GO:0005829">
    <property type="term" value="C:cytosol"/>
    <property type="evidence" value="ECO:0007669"/>
    <property type="project" value="TreeGrafter"/>
</dbReference>
<dbReference type="FunFam" id="3.40.50.2300:FF:000001">
    <property type="entry name" value="DNA-binding response regulator PhoB"/>
    <property type="match status" value="1"/>
</dbReference>
<dbReference type="CDD" id="cd00383">
    <property type="entry name" value="trans_reg_C"/>
    <property type="match status" value="1"/>
</dbReference>
<evidence type="ECO:0000256" key="4">
    <source>
        <dbReference type="ARBA" id="ARBA00023015"/>
    </source>
</evidence>
<dbReference type="OrthoDB" id="9790442at2"/>
<dbReference type="PROSITE" id="PS51755">
    <property type="entry name" value="OMPR_PHOB"/>
    <property type="match status" value="1"/>
</dbReference>
<dbReference type="FunFam" id="1.10.10.10:FF:000018">
    <property type="entry name" value="DNA-binding response regulator ResD"/>
    <property type="match status" value="1"/>
</dbReference>
<dbReference type="SUPFAM" id="SSF46894">
    <property type="entry name" value="C-terminal effector domain of the bipartite response regulators"/>
    <property type="match status" value="1"/>
</dbReference>
<evidence type="ECO:0000256" key="1">
    <source>
        <dbReference type="ARBA" id="ARBA00018672"/>
    </source>
</evidence>
<name>A0A4Q0I400_9FIRM</name>
<dbReference type="SUPFAM" id="SSF52172">
    <property type="entry name" value="CheY-like"/>
    <property type="match status" value="1"/>
</dbReference>
<evidence type="ECO:0000256" key="8">
    <source>
        <dbReference type="PROSITE-ProRule" id="PRU00169"/>
    </source>
</evidence>
<dbReference type="GO" id="GO:0032993">
    <property type="term" value="C:protein-DNA complex"/>
    <property type="evidence" value="ECO:0007669"/>
    <property type="project" value="TreeGrafter"/>
</dbReference>
<keyword evidence="3" id="KW-0902">Two-component regulatory system</keyword>
<dbReference type="GO" id="GO:0006355">
    <property type="term" value="P:regulation of DNA-templated transcription"/>
    <property type="evidence" value="ECO:0007669"/>
    <property type="project" value="InterPro"/>
</dbReference>
<dbReference type="GO" id="GO:0000156">
    <property type="term" value="F:phosphorelay response regulator activity"/>
    <property type="evidence" value="ECO:0007669"/>
    <property type="project" value="TreeGrafter"/>
</dbReference>
<dbReference type="PROSITE" id="PS50110">
    <property type="entry name" value="RESPONSE_REGULATORY"/>
    <property type="match status" value="1"/>
</dbReference>
<dbReference type="InterPro" id="IPR011006">
    <property type="entry name" value="CheY-like_superfamily"/>
</dbReference>
<dbReference type="AlphaFoldDB" id="A0A4Q0I400"/>
<dbReference type="PANTHER" id="PTHR48111">
    <property type="entry name" value="REGULATOR OF RPOS"/>
    <property type="match status" value="1"/>
</dbReference>
<dbReference type="InterPro" id="IPR001867">
    <property type="entry name" value="OmpR/PhoB-type_DNA-bd"/>
</dbReference>
<accession>A0A4Q0I400</accession>
<protein>
    <recommendedName>
        <fullName evidence="1">Stage 0 sporulation protein A homolog</fullName>
    </recommendedName>
</protein>
<keyword evidence="2 8" id="KW-0597">Phosphoprotein</keyword>
<evidence type="ECO:0000259" key="10">
    <source>
        <dbReference type="PROSITE" id="PS50110"/>
    </source>
</evidence>
<feature type="domain" description="Response regulatory" evidence="10">
    <location>
        <begin position="7"/>
        <end position="120"/>
    </location>
</feature>
<evidence type="ECO:0000256" key="6">
    <source>
        <dbReference type="ARBA" id="ARBA00023163"/>
    </source>
</evidence>
<dbReference type="InterPro" id="IPR036388">
    <property type="entry name" value="WH-like_DNA-bd_sf"/>
</dbReference>
<dbReference type="InterPro" id="IPR001789">
    <property type="entry name" value="Sig_transdc_resp-reg_receiver"/>
</dbReference>
<keyword evidence="6" id="KW-0804">Transcription</keyword>
<dbReference type="Gene3D" id="1.10.10.10">
    <property type="entry name" value="Winged helix-like DNA-binding domain superfamily/Winged helix DNA-binding domain"/>
    <property type="match status" value="1"/>
</dbReference>
<keyword evidence="5 9" id="KW-0238">DNA-binding</keyword>
<dbReference type="InterPro" id="IPR039420">
    <property type="entry name" value="WalR-like"/>
</dbReference>
<evidence type="ECO:0000313" key="13">
    <source>
        <dbReference type="Proteomes" id="UP000289166"/>
    </source>
</evidence>
<feature type="domain" description="OmpR/PhoB-type" evidence="11">
    <location>
        <begin position="131"/>
        <end position="232"/>
    </location>
</feature>
<comment type="function">
    <text evidence="7">May play the central regulatory role in sporulation. It may be an element of the effector pathway responsible for the activation of sporulation genes in response to nutritional stress. Spo0A may act in concert with spo0H (a sigma factor) to control the expression of some genes that are critical to the sporulation process.</text>
</comment>
<comment type="caution">
    <text evidence="12">The sequence shown here is derived from an EMBL/GenBank/DDBJ whole genome shotgun (WGS) entry which is preliminary data.</text>
</comment>
<keyword evidence="4" id="KW-0805">Transcription regulation</keyword>
<dbReference type="EMBL" id="RLII01000011">
    <property type="protein sequence ID" value="RXE58951.1"/>
    <property type="molecule type" value="Genomic_DNA"/>
</dbReference>
<dbReference type="Gene3D" id="3.40.50.2300">
    <property type="match status" value="1"/>
</dbReference>
<evidence type="ECO:0000256" key="2">
    <source>
        <dbReference type="ARBA" id="ARBA00022553"/>
    </source>
</evidence>
<evidence type="ECO:0000256" key="7">
    <source>
        <dbReference type="ARBA" id="ARBA00024867"/>
    </source>
</evidence>
<dbReference type="Pfam" id="PF00486">
    <property type="entry name" value="Trans_reg_C"/>
    <property type="match status" value="1"/>
</dbReference>
<evidence type="ECO:0000313" key="12">
    <source>
        <dbReference type="EMBL" id="RXE58951.1"/>
    </source>
</evidence>
<evidence type="ECO:0000256" key="9">
    <source>
        <dbReference type="PROSITE-ProRule" id="PRU01091"/>
    </source>
</evidence>
<proteinExistence type="predicted"/>
<dbReference type="Pfam" id="PF00072">
    <property type="entry name" value="Response_reg"/>
    <property type="match status" value="1"/>
</dbReference>
<dbReference type="SMART" id="SM00862">
    <property type="entry name" value="Trans_reg_C"/>
    <property type="match status" value="1"/>
</dbReference>
<dbReference type="SMART" id="SM00448">
    <property type="entry name" value="REC"/>
    <property type="match status" value="1"/>
</dbReference>
<dbReference type="CDD" id="cd17574">
    <property type="entry name" value="REC_OmpR"/>
    <property type="match status" value="1"/>
</dbReference>
<sequence length="237" mass="26936">MLNYSKRILVVDDEKKIVEVVKSYLEHSGYEVFEAYTGKEALEVFEKVPLSLIVLDLMLPDLGGEEICKIIRNRSRVPVIMLTAKAEEEDILKGLNIGADDYITKPFSPKQLVARVAAVLRRTSEDPVPLSNIYSFNNGDLVIDSLKYEVRKGNNIVNLTPKEYKILMTLVKYPGKTFTREELIHIALGDDFEGFDRTVDTHIKNLRQKIETDSKAPKYIMTVHGVGYRFQGSEAHD</sequence>
<feature type="DNA-binding region" description="OmpR/PhoB-type" evidence="9">
    <location>
        <begin position="131"/>
        <end position="232"/>
    </location>
</feature>
<gene>
    <name evidence="12" type="ORF">EFD62_09980</name>
</gene>
<reference evidence="13" key="1">
    <citation type="submission" date="2018-11" db="EMBL/GenBank/DDBJ databases">
        <title>Genome sequencing of a novel mesophilic and cellulolytic organism within the genus Hungateiclostridium.</title>
        <authorList>
            <person name="Rettenmaier R."/>
            <person name="Liebl W."/>
            <person name="Zverlov V."/>
        </authorList>
    </citation>
    <scope>NUCLEOTIDE SEQUENCE [LARGE SCALE GENOMIC DNA]</scope>
    <source>
        <strain evidence="13">N2K1</strain>
    </source>
</reference>
<dbReference type="GO" id="GO:0000976">
    <property type="term" value="F:transcription cis-regulatory region binding"/>
    <property type="evidence" value="ECO:0007669"/>
    <property type="project" value="TreeGrafter"/>
</dbReference>
<dbReference type="PANTHER" id="PTHR48111:SF73">
    <property type="entry name" value="ALKALINE PHOSPHATASE SYNTHESIS TRANSCRIPTIONAL REGULATORY PROTEIN PHOP"/>
    <property type="match status" value="1"/>
</dbReference>
<organism evidence="12 13">
    <name type="scientific">Acetivibrio mesophilus</name>
    <dbReference type="NCBI Taxonomy" id="2487273"/>
    <lineage>
        <taxon>Bacteria</taxon>
        <taxon>Bacillati</taxon>
        <taxon>Bacillota</taxon>
        <taxon>Clostridia</taxon>
        <taxon>Eubacteriales</taxon>
        <taxon>Oscillospiraceae</taxon>
        <taxon>Acetivibrio</taxon>
    </lineage>
</organism>
<dbReference type="Proteomes" id="UP000289166">
    <property type="component" value="Unassembled WGS sequence"/>
</dbReference>
<evidence type="ECO:0000256" key="3">
    <source>
        <dbReference type="ARBA" id="ARBA00023012"/>
    </source>
</evidence>
<keyword evidence="13" id="KW-1185">Reference proteome</keyword>
<dbReference type="InterPro" id="IPR016032">
    <property type="entry name" value="Sig_transdc_resp-reg_C-effctor"/>
</dbReference>